<organism evidence="1 2">
    <name type="scientific">Brevibacillus ruminantium</name>
    <dbReference type="NCBI Taxonomy" id="2950604"/>
    <lineage>
        <taxon>Bacteria</taxon>
        <taxon>Bacillati</taxon>
        <taxon>Bacillota</taxon>
        <taxon>Bacilli</taxon>
        <taxon>Bacillales</taxon>
        <taxon>Paenibacillaceae</taxon>
        <taxon>Brevibacillus</taxon>
    </lineage>
</organism>
<accession>A0ABY4WA19</accession>
<evidence type="ECO:0000313" key="2">
    <source>
        <dbReference type="Proteomes" id="UP001056500"/>
    </source>
</evidence>
<dbReference type="Proteomes" id="UP001056500">
    <property type="component" value="Chromosome"/>
</dbReference>
<sequence length="56" mass="6647">MDEQTLRMKLHFYQRMMMVVKTAGDLVAHEIYLQITREIVEQLKEMEKTACSQQTA</sequence>
<name>A0ABY4WA19_9BACL</name>
<dbReference type="RefSeq" id="WP_251871123.1">
    <property type="nucleotide sequence ID" value="NZ_CP098755.1"/>
</dbReference>
<gene>
    <name evidence="1" type="ORF">NDK47_17940</name>
</gene>
<reference evidence="1" key="1">
    <citation type="submission" date="2022-06" db="EMBL/GenBank/DDBJ databases">
        <title>Genome sequencing of Brevibacillus sp. BB3-R1.</title>
        <authorList>
            <person name="Heo J."/>
            <person name="Lee D."/>
            <person name="Won M."/>
            <person name="Han B.-H."/>
            <person name="Hong S.-B."/>
            <person name="Kwon S.-W."/>
        </authorList>
    </citation>
    <scope>NUCLEOTIDE SEQUENCE</scope>
    <source>
        <strain evidence="1">BB3-R1</strain>
    </source>
</reference>
<evidence type="ECO:0000313" key="1">
    <source>
        <dbReference type="EMBL" id="USG64032.1"/>
    </source>
</evidence>
<keyword evidence="2" id="KW-1185">Reference proteome</keyword>
<proteinExistence type="predicted"/>
<protein>
    <submittedName>
        <fullName evidence="1">Uncharacterized protein</fullName>
    </submittedName>
</protein>
<dbReference type="EMBL" id="CP098755">
    <property type="protein sequence ID" value="USG64032.1"/>
    <property type="molecule type" value="Genomic_DNA"/>
</dbReference>